<keyword evidence="5 8" id="KW-0408">Iron</keyword>
<evidence type="ECO:0000256" key="6">
    <source>
        <dbReference type="ARBA" id="ARBA00023033"/>
    </source>
</evidence>
<dbReference type="GO" id="GO:0004510">
    <property type="term" value="F:tryptophan 5-monooxygenase activity"/>
    <property type="evidence" value="ECO:0007669"/>
    <property type="project" value="TreeGrafter"/>
</dbReference>
<proteinExistence type="inferred from homology"/>
<evidence type="ECO:0000256" key="8">
    <source>
        <dbReference type="PIRSR" id="PIRSR601273-2"/>
    </source>
</evidence>
<dbReference type="PROSITE" id="PS00367">
    <property type="entry name" value="BH4_AAA_HYDROXYL_1"/>
    <property type="match status" value="1"/>
</dbReference>
<dbReference type="GO" id="GO:0009072">
    <property type="term" value="P:aromatic amino acid metabolic process"/>
    <property type="evidence" value="ECO:0007669"/>
    <property type="project" value="InterPro"/>
</dbReference>
<evidence type="ECO:0000256" key="4">
    <source>
        <dbReference type="ARBA" id="ARBA00023002"/>
    </source>
</evidence>
<dbReference type="InterPro" id="IPR036329">
    <property type="entry name" value="Aro-AA_hydroxylase_C_sf"/>
</dbReference>
<dbReference type="InterPro" id="IPR036951">
    <property type="entry name" value="ArAA_hydroxylase_sf"/>
</dbReference>
<evidence type="ECO:0000313" key="12">
    <source>
        <dbReference type="Proteomes" id="UP000261380"/>
    </source>
</evidence>
<dbReference type="Ensembl" id="ENSXCOT00000022080.1">
    <property type="protein sequence ID" value="ENSXCOP00000021816.1"/>
    <property type="gene ID" value="ENSXCOG00000016298.1"/>
</dbReference>
<evidence type="ECO:0000256" key="2">
    <source>
        <dbReference type="ARBA" id="ARBA00009712"/>
    </source>
</evidence>
<feature type="binding site" evidence="7">
    <location>
        <position position="216"/>
    </location>
    <ligand>
        <name>L-tryptophan</name>
        <dbReference type="ChEBI" id="CHEBI:57912"/>
    </ligand>
</feature>
<feature type="binding site" evidence="7">
    <location>
        <position position="317"/>
    </location>
    <ligand>
        <name>L-tryptophan</name>
        <dbReference type="ChEBI" id="CHEBI:57912"/>
    </ligand>
</feature>
<dbReference type="PANTHER" id="PTHR11473">
    <property type="entry name" value="AROMATIC AMINO ACID HYDROXYLASE"/>
    <property type="match status" value="1"/>
</dbReference>
<feature type="domain" description="Biopterin-dependent aromatic amino acid hydroxylase family profile" evidence="10">
    <location>
        <begin position="139"/>
        <end position="420"/>
    </location>
</feature>
<evidence type="ECO:0000256" key="9">
    <source>
        <dbReference type="SAM" id="MobiDB-lite"/>
    </source>
</evidence>
<dbReference type="PROSITE" id="PS51410">
    <property type="entry name" value="BH4_AAA_HYDROXYL_2"/>
    <property type="match status" value="1"/>
</dbReference>
<dbReference type="Gene3D" id="1.10.800.10">
    <property type="entry name" value="Aromatic amino acid hydroxylase"/>
    <property type="match status" value="1"/>
</dbReference>
<dbReference type="PANTHER" id="PTHR11473:SF16">
    <property type="entry name" value="TRYPTOPHAN 5-HYDROXYLASE 2"/>
    <property type="match status" value="1"/>
</dbReference>
<evidence type="ECO:0000256" key="5">
    <source>
        <dbReference type="ARBA" id="ARBA00023004"/>
    </source>
</evidence>
<reference evidence="11" key="1">
    <citation type="submission" date="2025-08" db="UniProtKB">
        <authorList>
            <consortium name="Ensembl"/>
        </authorList>
    </citation>
    <scope>IDENTIFICATION</scope>
</reference>
<sequence length="420" mass="46740">RRLWSSASAAAASSGRQAGALVLVHPLVPHGFGPCDEGRRAGADTAHAARHDDVLQQVLVQEGDVSGLGHVRPAQPPPSAEAHRGTDGESLDSSSSSSSLSPLWICFQVVQLSFVSSIDKINLHPYPTCFYPEPSFGSGQPIPRIKYTSEEVKTWGVVFRELTKLYPTHACSEYLKNLPLLTKHCGYREDNIPQLEDVSRFLRERSGFTVRPVAGYLSPRDFLAGLAYRVFNCTQYIRHSTDPLYTPEPDTCHELLGHVPLLADPKFAQFSQEIGLASLGATDEDVQKLATCYFFTIEFGLCKQDGQLRAYGAGLLSSIGELRHALSDKACVKMFDPKTTCNQECLITTFQDVYFVSESFEEAKEKMREFAKSIKRPFSVYYNPYTQSVDLLKDTRSIENVVQDLIFYLVSSLNILVHLK</sequence>
<keyword evidence="12" id="KW-1185">Reference proteome</keyword>
<dbReference type="GeneTree" id="ENSGT00950000182885"/>
<organism evidence="11 12">
    <name type="scientific">Xiphophorus couchianus</name>
    <name type="common">Monterrey platyfish</name>
    <dbReference type="NCBI Taxonomy" id="32473"/>
    <lineage>
        <taxon>Eukaryota</taxon>
        <taxon>Metazoa</taxon>
        <taxon>Chordata</taxon>
        <taxon>Craniata</taxon>
        <taxon>Vertebrata</taxon>
        <taxon>Euteleostomi</taxon>
        <taxon>Actinopterygii</taxon>
        <taxon>Neopterygii</taxon>
        <taxon>Teleostei</taxon>
        <taxon>Neoteleostei</taxon>
        <taxon>Acanthomorphata</taxon>
        <taxon>Ovalentaria</taxon>
        <taxon>Atherinomorphae</taxon>
        <taxon>Cyprinodontiformes</taxon>
        <taxon>Poeciliidae</taxon>
        <taxon>Poeciliinae</taxon>
        <taxon>Xiphophorus</taxon>
    </lineage>
</organism>
<dbReference type="AlphaFoldDB" id="A0A3B5ML00"/>
<feature type="binding site" evidence="7">
    <location>
        <position position="238"/>
    </location>
    <ligand>
        <name>L-tryptophan</name>
        <dbReference type="ChEBI" id="CHEBI:57912"/>
    </ligand>
</feature>
<feature type="binding site" evidence="7">
    <location>
        <position position="246"/>
    </location>
    <ligand>
        <name>L-tryptophan</name>
        <dbReference type="ChEBI" id="CHEBI:57912"/>
    </ligand>
</feature>
<dbReference type="InterPro" id="IPR018301">
    <property type="entry name" value="ArAA_hydroxylase_Fe/CU_BS"/>
</dbReference>
<dbReference type="Pfam" id="PF00351">
    <property type="entry name" value="Biopterin_H"/>
    <property type="match status" value="1"/>
</dbReference>
<dbReference type="InterPro" id="IPR019774">
    <property type="entry name" value="Aromatic-AA_hydroxylase_C"/>
</dbReference>
<evidence type="ECO:0000259" key="10">
    <source>
        <dbReference type="PROSITE" id="PS51410"/>
    </source>
</evidence>
<evidence type="ECO:0000256" key="3">
    <source>
        <dbReference type="ARBA" id="ARBA00022723"/>
    </source>
</evidence>
<dbReference type="PRINTS" id="PR00372">
    <property type="entry name" value="FYWHYDRXLASE"/>
</dbReference>
<keyword evidence="4" id="KW-0560">Oxidoreductase</keyword>
<dbReference type="SUPFAM" id="SSF56534">
    <property type="entry name" value="Aromatic aminoacid monoxygenases, catalytic and oligomerization domains"/>
    <property type="match status" value="1"/>
</dbReference>
<comment type="similarity">
    <text evidence="2">Belongs to the biopterin-dependent aromatic amino acid hydroxylase family.</text>
</comment>
<evidence type="ECO:0000256" key="1">
    <source>
        <dbReference type="ARBA" id="ARBA00001954"/>
    </source>
</evidence>
<keyword evidence="6" id="KW-0503">Monooxygenase</keyword>
<dbReference type="Proteomes" id="UP000261380">
    <property type="component" value="Unplaced"/>
</dbReference>
<keyword evidence="3 8" id="KW-0479">Metal-binding</keyword>
<feature type="region of interest" description="Disordered" evidence="9">
    <location>
        <begin position="67"/>
        <end position="98"/>
    </location>
</feature>
<evidence type="ECO:0000313" key="11">
    <source>
        <dbReference type="Ensembl" id="ENSXCOP00000021816.1"/>
    </source>
</evidence>
<comment type="cofactor">
    <cofactor evidence="1 8">
        <name>Fe(2+)</name>
        <dbReference type="ChEBI" id="CHEBI:29033"/>
    </cofactor>
</comment>
<feature type="binding site" evidence="7">
    <location>
        <position position="347"/>
    </location>
    <ligand>
        <name>L-tryptophan</name>
        <dbReference type="ChEBI" id="CHEBI:57912"/>
    </ligand>
</feature>
<dbReference type="InterPro" id="IPR001273">
    <property type="entry name" value="ArAA_hydroxylase"/>
</dbReference>
<protein>
    <recommendedName>
        <fullName evidence="10">Biopterin-dependent aromatic amino acid hydroxylase family profile domain-containing protein</fullName>
    </recommendedName>
</protein>
<feature type="binding site" evidence="8">
    <location>
        <position position="258"/>
    </location>
    <ligand>
        <name>Fe cation</name>
        <dbReference type="ChEBI" id="CHEBI:24875"/>
    </ligand>
</feature>
<dbReference type="GO" id="GO:0005506">
    <property type="term" value="F:iron ion binding"/>
    <property type="evidence" value="ECO:0007669"/>
    <property type="project" value="InterPro"/>
</dbReference>
<dbReference type="GO" id="GO:0043005">
    <property type="term" value="C:neuron projection"/>
    <property type="evidence" value="ECO:0007669"/>
    <property type="project" value="TreeGrafter"/>
</dbReference>
<reference evidence="11" key="2">
    <citation type="submission" date="2025-09" db="UniProtKB">
        <authorList>
            <consortium name="Ensembl"/>
        </authorList>
    </citation>
    <scope>IDENTIFICATION</scope>
</reference>
<name>A0A3B5ML00_9TELE</name>
<evidence type="ECO:0000256" key="7">
    <source>
        <dbReference type="PIRSR" id="PIRSR601273-1"/>
    </source>
</evidence>
<accession>A0A3B5ML00</accession>
<feature type="binding site" evidence="8">
    <location>
        <position position="253"/>
    </location>
    <ligand>
        <name>Fe cation</name>
        <dbReference type="ChEBI" id="CHEBI:24875"/>
    </ligand>
</feature>
<feature type="binding site" evidence="8">
    <location>
        <position position="298"/>
    </location>
    <ligand>
        <name>Fe cation</name>
        <dbReference type="ChEBI" id="CHEBI:24875"/>
    </ligand>
</feature>